<dbReference type="RefSeq" id="WP_272445669.1">
    <property type="nucleotide sequence ID" value="NZ_JAMQKC010000004.1"/>
</dbReference>
<proteinExistence type="predicted"/>
<name>A0A9X3WBL9_9BACI</name>
<evidence type="ECO:0000313" key="1">
    <source>
        <dbReference type="EMBL" id="MDC3416657.1"/>
    </source>
</evidence>
<evidence type="ECO:0000313" key="2">
    <source>
        <dbReference type="Proteomes" id="UP001145069"/>
    </source>
</evidence>
<comment type="caution">
    <text evidence="1">The sequence shown here is derived from an EMBL/GenBank/DDBJ whole genome shotgun (WGS) entry which is preliminary data.</text>
</comment>
<protein>
    <recommendedName>
        <fullName evidence="3">Transposase</fullName>
    </recommendedName>
</protein>
<accession>A0A9X3WBL9</accession>
<sequence>MVYIDKENLPLSWAELEVIFRKEGEEKGEKKGIEKGIDQGIEKGREQERKSVARNMLEEGMSVELVAKCVALSIDEVKKVAEEMSK</sequence>
<keyword evidence="2" id="KW-1185">Reference proteome</keyword>
<gene>
    <name evidence="1" type="ORF">NC799_06970</name>
</gene>
<organism evidence="1 2">
    <name type="scientific">Aquibacillus salsiterrae</name>
    <dbReference type="NCBI Taxonomy" id="2950439"/>
    <lineage>
        <taxon>Bacteria</taxon>
        <taxon>Bacillati</taxon>
        <taxon>Bacillota</taxon>
        <taxon>Bacilli</taxon>
        <taxon>Bacillales</taxon>
        <taxon>Bacillaceae</taxon>
        <taxon>Aquibacillus</taxon>
    </lineage>
</organism>
<reference evidence="1" key="1">
    <citation type="submission" date="2022-06" db="EMBL/GenBank/DDBJ databases">
        <title>Aquibacillus sp. a new bacterium isolated from soil saline samples.</title>
        <authorList>
            <person name="Galisteo C."/>
            <person name="De La Haba R."/>
            <person name="Sanchez-Porro C."/>
            <person name="Ventosa A."/>
        </authorList>
    </citation>
    <scope>NUCLEOTIDE SEQUENCE</scope>
    <source>
        <strain evidence="1">3ASR75-54</strain>
    </source>
</reference>
<dbReference type="AlphaFoldDB" id="A0A9X3WBL9"/>
<dbReference type="EMBL" id="JAMQKC010000004">
    <property type="protein sequence ID" value="MDC3416657.1"/>
    <property type="molecule type" value="Genomic_DNA"/>
</dbReference>
<evidence type="ECO:0008006" key="3">
    <source>
        <dbReference type="Google" id="ProtNLM"/>
    </source>
</evidence>
<dbReference type="Proteomes" id="UP001145069">
    <property type="component" value="Unassembled WGS sequence"/>
</dbReference>